<keyword evidence="5 7" id="KW-1133">Transmembrane helix</keyword>
<comment type="subcellular location">
    <subcellularLocation>
        <location evidence="1">Cell membrane</location>
        <topology evidence="1">Multi-pass membrane protein</topology>
    </subcellularLocation>
</comment>
<comment type="caution">
    <text evidence="8">The sequence shown here is derived from an EMBL/GenBank/DDBJ whole genome shotgun (WGS) entry which is preliminary data.</text>
</comment>
<feature type="transmembrane region" description="Helical" evidence="7">
    <location>
        <begin position="222"/>
        <end position="246"/>
    </location>
</feature>
<dbReference type="Pfam" id="PF07690">
    <property type="entry name" value="MFS_1"/>
    <property type="match status" value="1"/>
</dbReference>
<feature type="transmembrane region" description="Helical" evidence="7">
    <location>
        <begin position="139"/>
        <end position="163"/>
    </location>
</feature>
<dbReference type="SUPFAM" id="SSF103473">
    <property type="entry name" value="MFS general substrate transporter"/>
    <property type="match status" value="1"/>
</dbReference>
<reference evidence="8 9" key="1">
    <citation type="submission" date="2022-01" db="EMBL/GenBank/DDBJ databases">
        <title>Collection of gut derived symbiotic bacterial strains cultured from healthy donors.</title>
        <authorList>
            <person name="Lin H."/>
            <person name="Kohout C."/>
            <person name="Waligurski E."/>
            <person name="Pamer E.G."/>
        </authorList>
    </citation>
    <scope>NUCLEOTIDE SEQUENCE [LARGE SCALE GENOMIC DNA]</scope>
    <source>
        <strain evidence="8 9">DFI.3.7</strain>
    </source>
</reference>
<dbReference type="CDD" id="cd06173">
    <property type="entry name" value="MFS_MefA_like"/>
    <property type="match status" value="1"/>
</dbReference>
<keyword evidence="4 7" id="KW-0812">Transmembrane</keyword>
<evidence type="ECO:0000313" key="9">
    <source>
        <dbReference type="Proteomes" id="UP001200313"/>
    </source>
</evidence>
<feature type="transmembrane region" description="Helical" evidence="7">
    <location>
        <begin position="44"/>
        <end position="64"/>
    </location>
</feature>
<dbReference type="Gene3D" id="1.20.1250.20">
    <property type="entry name" value="MFS general substrate transporter like domains"/>
    <property type="match status" value="1"/>
</dbReference>
<name>A0ABS9M5D4_9FIRM</name>
<feature type="transmembrane region" description="Helical" evidence="7">
    <location>
        <begin position="12"/>
        <end position="32"/>
    </location>
</feature>
<organism evidence="8 9">
    <name type="scientific">Intestinimonas massiliensis</name>
    <name type="common">ex Afouda et al. 2020</name>
    <dbReference type="NCBI Taxonomy" id="1673721"/>
    <lineage>
        <taxon>Bacteria</taxon>
        <taxon>Bacillati</taxon>
        <taxon>Bacillota</taxon>
        <taxon>Clostridia</taxon>
        <taxon>Eubacteriales</taxon>
        <taxon>Intestinimonas</taxon>
    </lineage>
</organism>
<dbReference type="InterPro" id="IPR036259">
    <property type="entry name" value="MFS_trans_sf"/>
</dbReference>
<evidence type="ECO:0000256" key="2">
    <source>
        <dbReference type="ARBA" id="ARBA00022448"/>
    </source>
</evidence>
<evidence type="ECO:0000256" key="3">
    <source>
        <dbReference type="ARBA" id="ARBA00022475"/>
    </source>
</evidence>
<feature type="transmembrane region" description="Helical" evidence="7">
    <location>
        <begin position="76"/>
        <end position="95"/>
    </location>
</feature>
<keyword evidence="9" id="KW-1185">Reference proteome</keyword>
<keyword evidence="6 7" id="KW-0472">Membrane</keyword>
<gene>
    <name evidence="8" type="ORF">L0P79_02850</name>
</gene>
<dbReference type="PANTHER" id="PTHR43266">
    <property type="entry name" value="MACROLIDE-EFFLUX PROTEIN"/>
    <property type="match status" value="1"/>
</dbReference>
<keyword evidence="2" id="KW-0813">Transport</keyword>
<evidence type="ECO:0000313" key="8">
    <source>
        <dbReference type="EMBL" id="MCG4526017.1"/>
    </source>
</evidence>
<dbReference type="Proteomes" id="UP001200313">
    <property type="component" value="Unassembled WGS sequence"/>
</dbReference>
<keyword evidence="3" id="KW-1003">Cell membrane</keyword>
<evidence type="ECO:0000256" key="7">
    <source>
        <dbReference type="SAM" id="Phobius"/>
    </source>
</evidence>
<sequence length="449" mass="48751">MKPASPFRRDFTLMVIGQIISLFGNAILRFSLSLHVLSLTGSAAVFGSILALAMVPTVLLSPLGGVLADRLPRQRIMVALDFFTCGLILCFDLFFARSGSLGAITAFLILLSLIQAVYQPSVQASIPSLAAEEALMAANGVVVQVQALSGLLGPILGGVLYAAFGLYPLLAGSALCFFASAVLELFLRIPFTPLARTSAPLAQLRRDLGDTLRFLSRDNPRLLKLQVVVAGINLFLSSLFTVGLPYLVKVHLSLSDSLYGFAEAAMGMGSILGGLLSSTRLGRLGFEKSYRHILATVLLLLPQRQFWPPECPPGWPMGCSSSVWPWAWPLPRCSPSPPRPFSSGLRPPRCWARWALSSPPSAPAPCRRGRPCTACSLTRRAPPPGRWCCWGRRPPWFWWRPPAASSGAWAGRAARQQPPLADKTHFLRLRLVFPRDLGYTEGDFGVCPS</sequence>
<protein>
    <submittedName>
        <fullName evidence="8">MFS transporter</fullName>
    </submittedName>
</protein>
<feature type="transmembrane region" description="Helical" evidence="7">
    <location>
        <begin position="101"/>
        <end position="118"/>
    </location>
</feature>
<evidence type="ECO:0000256" key="6">
    <source>
        <dbReference type="ARBA" id="ARBA00023136"/>
    </source>
</evidence>
<feature type="transmembrane region" description="Helical" evidence="7">
    <location>
        <begin position="258"/>
        <end position="276"/>
    </location>
</feature>
<dbReference type="EMBL" id="JAKNJB010000003">
    <property type="protein sequence ID" value="MCG4526017.1"/>
    <property type="molecule type" value="Genomic_DNA"/>
</dbReference>
<dbReference type="RefSeq" id="WP_238073108.1">
    <property type="nucleotide sequence ID" value="NZ_JAKNJB010000003.1"/>
</dbReference>
<evidence type="ECO:0000256" key="4">
    <source>
        <dbReference type="ARBA" id="ARBA00022692"/>
    </source>
</evidence>
<evidence type="ECO:0000256" key="5">
    <source>
        <dbReference type="ARBA" id="ARBA00022989"/>
    </source>
</evidence>
<feature type="transmembrane region" description="Helical" evidence="7">
    <location>
        <begin position="169"/>
        <end position="187"/>
    </location>
</feature>
<evidence type="ECO:0000256" key="1">
    <source>
        <dbReference type="ARBA" id="ARBA00004651"/>
    </source>
</evidence>
<accession>A0ABS9M5D4</accession>
<dbReference type="PANTHER" id="PTHR43266:SF9">
    <property type="entry name" value="PERMEASE, MAJOR FACILITATOR SUPERFAMILY-RELATED"/>
    <property type="match status" value="1"/>
</dbReference>
<dbReference type="InterPro" id="IPR011701">
    <property type="entry name" value="MFS"/>
</dbReference>
<proteinExistence type="predicted"/>